<feature type="region of interest" description="Disordered" evidence="2">
    <location>
        <begin position="546"/>
        <end position="634"/>
    </location>
</feature>
<feature type="compositionally biased region" description="Polar residues" evidence="2">
    <location>
        <begin position="616"/>
        <end position="634"/>
    </location>
</feature>
<dbReference type="Pfam" id="PF15963">
    <property type="entry name" value="Myb_DNA-bind_7"/>
    <property type="match status" value="1"/>
</dbReference>
<dbReference type="AlphaFoldDB" id="A0AAV2NZE2"/>
<feature type="compositionally biased region" description="Basic residues" evidence="2">
    <location>
        <begin position="595"/>
        <end position="608"/>
    </location>
</feature>
<dbReference type="Proteomes" id="UP001497644">
    <property type="component" value="Chromosome 5"/>
</dbReference>
<feature type="compositionally biased region" description="Basic and acidic residues" evidence="2">
    <location>
        <begin position="31"/>
        <end position="40"/>
    </location>
</feature>
<evidence type="ECO:0000259" key="3">
    <source>
        <dbReference type="SMART" id="SM00717"/>
    </source>
</evidence>
<evidence type="ECO:0000256" key="2">
    <source>
        <dbReference type="SAM" id="MobiDB-lite"/>
    </source>
</evidence>
<feature type="region of interest" description="Disordered" evidence="2">
    <location>
        <begin position="146"/>
        <end position="229"/>
    </location>
</feature>
<dbReference type="InterPro" id="IPR001005">
    <property type="entry name" value="SANT/Myb"/>
</dbReference>
<gene>
    <name evidence="4" type="ORF">LPLAT_LOCUS10297</name>
</gene>
<feature type="compositionally biased region" description="Polar residues" evidence="2">
    <location>
        <begin position="111"/>
        <end position="125"/>
    </location>
</feature>
<feature type="region of interest" description="Disordered" evidence="2">
    <location>
        <begin position="18"/>
        <end position="129"/>
    </location>
</feature>
<dbReference type="GO" id="GO:0070898">
    <property type="term" value="P:RNA polymerase III preinitiation complex assembly"/>
    <property type="evidence" value="ECO:0007669"/>
    <property type="project" value="TreeGrafter"/>
</dbReference>
<reference evidence="4" key="1">
    <citation type="submission" date="2024-04" db="EMBL/GenBank/DDBJ databases">
        <authorList>
            <consortium name="Molecular Ecology Group"/>
        </authorList>
    </citation>
    <scope>NUCLEOTIDE SEQUENCE</scope>
</reference>
<keyword evidence="5" id="KW-1185">Reference proteome</keyword>
<dbReference type="SUPFAM" id="SSF46689">
    <property type="entry name" value="Homeodomain-like"/>
    <property type="match status" value="1"/>
</dbReference>
<dbReference type="PANTHER" id="PTHR22929">
    <property type="entry name" value="RNA POLYMERASE III TRANSCRIPTION INITIATION FACTOR B"/>
    <property type="match status" value="1"/>
</dbReference>
<dbReference type="PANTHER" id="PTHR22929:SF0">
    <property type="entry name" value="TRANSCRIPTION FACTOR TFIIIB COMPONENT B'' HOMOLOG"/>
    <property type="match status" value="1"/>
</dbReference>
<feature type="compositionally biased region" description="Basic and acidic residues" evidence="2">
    <location>
        <begin position="72"/>
        <end position="96"/>
    </location>
</feature>
<organism evidence="4 5">
    <name type="scientific">Lasius platythorax</name>
    <dbReference type="NCBI Taxonomy" id="488582"/>
    <lineage>
        <taxon>Eukaryota</taxon>
        <taxon>Metazoa</taxon>
        <taxon>Ecdysozoa</taxon>
        <taxon>Arthropoda</taxon>
        <taxon>Hexapoda</taxon>
        <taxon>Insecta</taxon>
        <taxon>Pterygota</taxon>
        <taxon>Neoptera</taxon>
        <taxon>Endopterygota</taxon>
        <taxon>Hymenoptera</taxon>
        <taxon>Apocrita</taxon>
        <taxon>Aculeata</taxon>
        <taxon>Formicoidea</taxon>
        <taxon>Formicidae</taxon>
        <taxon>Formicinae</taxon>
        <taxon>Lasius</taxon>
        <taxon>Lasius</taxon>
    </lineage>
</organism>
<feature type="domain" description="Myb-like" evidence="3">
    <location>
        <begin position="396"/>
        <end position="444"/>
    </location>
</feature>
<dbReference type="InterPro" id="IPR009057">
    <property type="entry name" value="Homeodomain-like_sf"/>
</dbReference>
<evidence type="ECO:0000256" key="1">
    <source>
        <dbReference type="ARBA" id="ARBA00004123"/>
    </source>
</evidence>
<dbReference type="InterPro" id="IPR039467">
    <property type="entry name" value="TFIIIB_B''_Myb"/>
</dbReference>
<dbReference type="CDD" id="cd00167">
    <property type="entry name" value="SANT"/>
    <property type="match status" value="1"/>
</dbReference>
<comment type="subcellular location">
    <subcellularLocation>
        <location evidence="1">Nucleus</location>
    </subcellularLocation>
</comment>
<evidence type="ECO:0000313" key="4">
    <source>
        <dbReference type="EMBL" id="CAL1684733.1"/>
    </source>
</evidence>
<dbReference type="SMART" id="SM00717">
    <property type="entry name" value="SANT"/>
    <property type="match status" value="1"/>
</dbReference>
<dbReference type="GO" id="GO:0000126">
    <property type="term" value="C:transcription factor TFIIIB complex"/>
    <property type="evidence" value="ECO:0007669"/>
    <property type="project" value="TreeGrafter"/>
</dbReference>
<proteinExistence type="predicted"/>
<dbReference type="EMBL" id="OZ034828">
    <property type="protein sequence ID" value="CAL1684733.1"/>
    <property type="molecule type" value="Genomic_DNA"/>
</dbReference>
<accession>A0AAV2NZE2</accession>
<feature type="compositionally biased region" description="Basic residues" evidence="2">
    <location>
        <begin position="554"/>
        <end position="566"/>
    </location>
</feature>
<feature type="compositionally biased region" description="Basic and acidic residues" evidence="2">
    <location>
        <begin position="146"/>
        <end position="161"/>
    </location>
</feature>
<evidence type="ECO:0000313" key="5">
    <source>
        <dbReference type="Proteomes" id="UP001497644"/>
    </source>
</evidence>
<dbReference type="GO" id="GO:0001156">
    <property type="term" value="F:TFIIIC-class transcription factor complex binding"/>
    <property type="evidence" value="ECO:0007669"/>
    <property type="project" value="TreeGrafter"/>
</dbReference>
<sequence>MRRARIKALASVPIRKNPVQNTVDSVDISDLADKEQRKQDASSAEPEYEQEAVKGIVEAKKQKEGGISGTDIKQEVVKDAAKVSEETIKKEQKEASFVEPEPVIAKKSDSQEPYSQVKPSSQEQCAQIKPGSQELCARAKPDSQELCDKINDKPEKPKDLSAQKSIPLPPDVPLTGADITSPTKNRLCFMRPVPRLDTGGRVRKNSIQGSGASASESEDEHGKKTASVVPSRIRNDSICSVQSNKESIIADNQNISPRMKAMQKRRMQISESARRLAEARREFLLKHENRTPDKSQMKMYDFIYYNPVTNPMKSNKNPQRIIASQIPMPEEEDEDDPSAMPVPQVKVGPDGQLIIDEQSLVIEQKDAKRVREIMSNDIIIEEGICNNGGFYKKHKRSKDWPKWETLKFYRVLNVVGTDFLLMQTLFPNRTRQEIKQKYKKEERVNRQLIEKALKYHQEFNTEMLEEQLEMLQKLENIQDTPKKTSEKMIKKMIKNDQNMSKTAKRRKHRLVAQSIGECEVLSINAEEAEDATVSTSDEIDVEINSEANNAQHQQMRKGSKMRKLKRRLDDRADNSDDESVSCSDSDSSPEIYRVRPTRSGRQPKKAKKLQAPDVNMLNTPNVNAESDSGANESSVIDDETVIPSHVAVEVINTPTEDGESVETSSPENITNVIPNLNQMEPGSLVIVSKESAEEPGNTILQVYMVSPNVGNVKIEPIESAADPADSQDPPELSTIIVTNKPETAKPIDTVDNSEK</sequence>
<protein>
    <recommendedName>
        <fullName evidence="3">Myb-like domain-containing protein</fullName>
    </recommendedName>
</protein>
<name>A0AAV2NZE2_9HYME</name>
<dbReference type="GO" id="GO:0005634">
    <property type="term" value="C:nucleus"/>
    <property type="evidence" value="ECO:0007669"/>
    <property type="project" value="UniProtKB-SubCell"/>
</dbReference>